<dbReference type="EMBL" id="CP047897">
    <property type="protein sequence ID" value="QHL87464.1"/>
    <property type="molecule type" value="Genomic_DNA"/>
</dbReference>
<dbReference type="Proteomes" id="UP000464214">
    <property type="component" value="Chromosome"/>
</dbReference>
<evidence type="ECO:0000313" key="2">
    <source>
        <dbReference type="Proteomes" id="UP000464214"/>
    </source>
</evidence>
<proteinExistence type="predicted"/>
<evidence type="ECO:0000313" key="1">
    <source>
        <dbReference type="EMBL" id="QHL87464.1"/>
    </source>
</evidence>
<accession>A0A6P1NYJ2</accession>
<reference evidence="1 2" key="1">
    <citation type="submission" date="2020-01" db="EMBL/GenBank/DDBJ databases">
        <authorList>
            <person name="Kim M."/>
        </authorList>
    </citation>
    <scope>NUCLEOTIDE SEQUENCE [LARGE SCALE GENOMIC DNA]</scope>
    <source>
        <strain evidence="1 2">BT10</strain>
    </source>
</reference>
<name>A0A6P1NYJ2_9BACT</name>
<organism evidence="1 2">
    <name type="scientific">Nibribacter ruber</name>
    <dbReference type="NCBI Taxonomy" id="2698458"/>
    <lineage>
        <taxon>Bacteria</taxon>
        <taxon>Pseudomonadati</taxon>
        <taxon>Bacteroidota</taxon>
        <taxon>Cytophagia</taxon>
        <taxon>Cytophagales</taxon>
        <taxon>Hymenobacteraceae</taxon>
        <taxon>Nibribacter</taxon>
    </lineage>
</organism>
<dbReference type="PROSITE" id="PS51257">
    <property type="entry name" value="PROKAR_LIPOPROTEIN"/>
    <property type="match status" value="1"/>
</dbReference>
<dbReference type="AlphaFoldDB" id="A0A6P1NYJ2"/>
<gene>
    <name evidence="1" type="ORF">GU926_08440</name>
</gene>
<keyword evidence="2" id="KW-1185">Reference proteome</keyword>
<dbReference type="RefSeq" id="WP_160690889.1">
    <property type="nucleotide sequence ID" value="NZ_CP047897.1"/>
</dbReference>
<dbReference type="KEGG" id="nib:GU926_08440"/>
<sequence length="391" mass="43278">MKKIFYFLSTLMVVFSSCDPMEDTYEELDALPRAQAEFRKVNITLSKENYESFKTAPSTVNKGLYFTSEAEAGSIVPSYLNTAYGQLEEGDIINVTYNQFVSAQTNAVSSRETYTVTAEDYTAAGISNSRFNLANGDADAIKFLNYKYPGAAEGKLVVLTFNGYNSNVSSTAVEMTDSFYFINGAWANAYHVTDADYTSVDNGRYKNFSSSLDDQLPSFFNKFLSQSVLAPKTGEIRYVSYKYFSGGVTQQAVTAMQYNGTMWVKAPSVVTVPATLAFSRTNGTWKPDLTIRYTMVPADYTWISTQPSLGTEAQRTNLGSFGNFYMSFAGNDYNWSDANLVTALAGFLKYKFPNAEVGQKVALTYVFYKSGAKVGTLTFQKQASGEFTLVK</sequence>
<evidence type="ECO:0008006" key="3">
    <source>
        <dbReference type="Google" id="ProtNLM"/>
    </source>
</evidence>
<protein>
    <recommendedName>
        <fullName evidence="3">DUF5017 domain-containing protein</fullName>
    </recommendedName>
</protein>